<protein>
    <recommendedName>
        <fullName evidence="2">tRNA(Phe) 7-[(3-amino-3-carboxypropyl)-4-demethylwyosine(37)-N(4)]-methyltransferase</fullName>
        <ecNumber evidence="2">2.1.1.282</ecNumber>
    </recommendedName>
    <alternativeName>
        <fullName evidence="7">tRNA(Phe) 7-((3-amino-3-carboxypropyl)-4-demethylwyosine(37)-N(4))-methyltransferase</fullName>
    </alternativeName>
</protein>
<feature type="region of interest" description="Disordered" evidence="9">
    <location>
        <begin position="250"/>
        <end position="307"/>
    </location>
</feature>
<name>A0ABY0HBB4_9PEZI</name>
<keyword evidence="6" id="KW-0819">tRNA processing</keyword>
<keyword evidence="4" id="KW-0808">Transferase</keyword>
<sequence>MKGLPTLSPSFTKKKDRILQQLSIPDSKYTDASPKGAIDAGIRHLIDGINRLDGFVTTSSCAGRISVFVEGKKAMDPEQQAQLDGGYGQERVALKPAQIAGVGGKGGGGSWLFVSHDPVTLEEGPNRVDLDLLLGLRSTQVSGQGQIGEDGSSENPAARLIHFKFEPMAGFRESGAINLTANAGEPVTPIVAIRSMGLALESLIGMQTQGVPQRTVSAEYLESLLRIANERFVANTERIERFRLGVLEATQPPKKKDGTEWEDAQARRERKRAEGLRRKAELQKKELDTGQDGAYADSYMMLNADTT</sequence>
<feature type="domain" description="tRNA wybutosine-synthesizing protein" evidence="10">
    <location>
        <begin position="13"/>
        <end position="168"/>
    </location>
</feature>
<evidence type="ECO:0000256" key="6">
    <source>
        <dbReference type="ARBA" id="ARBA00022694"/>
    </source>
</evidence>
<evidence type="ECO:0000256" key="7">
    <source>
        <dbReference type="ARBA" id="ARBA00030554"/>
    </source>
</evidence>
<dbReference type="PANTHER" id="PTHR48418:SF1">
    <property type="entry name" value="TRNA WYBUTOSINE-SYNTHESIZING PROTEIN 3"/>
    <property type="match status" value="1"/>
</dbReference>
<keyword evidence="3" id="KW-0489">Methyltransferase</keyword>
<dbReference type="Proteomes" id="UP000294003">
    <property type="component" value="Unassembled WGS sequence"/>
</dbReference>
<evidence type="ECO:0000256" key="1">
    <source>
        <dbReference type="ARBA" id="ARBA00008569"/>
    </source>
</evidence>
<keyword evidence="12" id="KW-1185">Reference proteome</keyword>
<feature type="compositionally biased region" description="Basic and acidic residues" evidence="9">
    <location>
        <begin position="254"/>
        <end position="288"/>
    </location>
</feature>
<accession>A0ABY0HBB4</accession>
<evidence type="ECO:0000256" key="2">
    <source>
        <dbReference type="ARBA" id="ARBA00012750"/>
    </source>
</evidence>
<dbReference type="InterPro" id="IPR003827">
    <property type="entry name" value="tRNA_yW-synthesising"/>
</dbReference>
<evidence type="ECO:0000256" key="4">
    <source>
        <dbReference type="ARBA" id="ARBA00022679"/>
    </source>
</evidence>
<comment type="similarity">
    <text evidence="1">Belongs to the TYW3 family.</text>
</comment>
<dbReference type="Gene3D" id="3.30.1960.10">
    <property type="entry name" value="tRNA wybutosine-synthesizing-like"/>
    <property type="match status" value="2"/>
</dbReference>
<comment type="caution">
    <text evidence="11">The sequence shown here is derived from an EMBL/GenBank/DDBJ whole genome shotgun (WGS) entry which is preliminary data.</text>
</comment>
<evidence type="ECO:0000313" key="11">
    <source>
        <dbReference type="EMBL" id="RYO89495.1"/>
    </source>
</evidence>
<comment type="catalytic activity">
    <reaction evidence="8">
        <text>4-demethyl-7-[(3S)-3-amino-3-carboxypropyl]wyosine(37) in tRNA(Phe) + S-adenosyl-L-methionine = 7-[(3S)-3-amino-3-carboxypropyl]wyosine(37) in tRNA(Phe) + S-adenosyl-L-homocysteine + H(+)</text>
        <dbReference type="Rhea" id="RHEA:36635"/>
        <dbReference type="Rhea" id="RHEA-COMP:10378"/>
        <dbReference type="Rhea" id="RHEA-COMP:10379"/>
        <dbReference type="ChEBI" id="CHEBI:15378"/>
        <dbReference type="ChEBI" id="CHEBI:57856"/>
        <dbReference type="ChEBI" id="CHEBI:59789"/>
        <dbReference type="ChEBI" id="CHEBI:73543"/>
        <dbReference type="ChEBI" id="CHEBI:73550"/>
        <dbReference type="EC" id="2.1.1.282"/>
    </reaction>
</comment>
<evidence type="ECO:0000256" key="9">
    <source>
        <dbReference type="SAM" id="MobiDB-lite"/>
    </source>
</evidence>
<dbReference type="Pfam" id="PF02676">
    <property type="entry name" value="TYW3"/>
    <property type="match status" value="2"/>
</dbReference>
<organism evidence="11 12">
    <name type="scientific">Monosporascus cannonballus</name>
    <dbReference type="NCBI Taxonomy" id="155416"/>
    <lineage>
        <taxon>Eukaryota</taxon>
        <taxon>Fungi</taxon>
        <taxon>Dikarya</taxon>
        <taxon>Ascomycota</taxon>
        <taxon>Pezizomycotina</taxon>
        <taxon>Sordariomycetes</taxon>
        <taxon>Xylariomycetidae</taxon>
        <taxon>Xylariales</taxon>
        <taxon>Xylariales incertae sedis</taxon>
        <taxon>Monosporascus</taxon>
    </lineage>
</organism>
<proteinExistence type="inferred from homology"/>
<feature type="domain" description="tRNA wybutosine-synthesizing protein" evidence="10">
    <location>
        <begin position="169"/>
        <end position="243"/>
    </location>
</feature>
<evidence type="ECO:0000256" key="5">
    <source>
        <dbReference type="ARBA" id="ARBA00022691"/>
    </source>
</evidence>
<evidence type="ECO:0000313" key="12">
    <source>
        <dbReference type="Proteomes" id="UP000294003"/>
    </source>
</evidence>
<reference evidence="11 12" key="1">
    <citation type="submission" date="2018-06" db="EMBL/GenBank/DDBJ databases">
        <title>Complete Genomes of Monosporascus.</title>
        <authorList>
            <person name="Robinson A.J."/>
            <person name="Natvig D.O."/>
        </authorList>
    </citation>
    <scope>NUCLEOTIDE SEQUENCE [LARGE SCALE GENOMIC DNA]</scope>
    <source>
        <strain evidence="11 12">CBS 609.92</strain>
    </source>
</reference>
<evidence type="ECO:0000256" key="3">
    <source>
        <dbReference type="ARBA" id="ARBA00022603"/>
    </source>
</evidence>
<dbReference type="EC" id="2.1.1.282" evidence="2"/>
<dbReference type="InterPro" id="IPR036602">
    <property type="entry name" value="tRNA_yW-synthesising-like_sf"/>
</dbReference>
<evidence type="ECO:0000259" key="10">
    <source>
        <dbReference type="Pfam" id="PF02676"/>
    </source>
</evidence>
<gene>
    <name evidence="11" type="ORF">DL762_003214</name>
</gene>
<evidence type="ECO:0000256" key="8">
    <source>
        <dbReference type="ARBA" id="ARBA00049202"/>
    </source>
</evidence>
<dbReference type="SUPFAM" id="SSF111278">
    <property type="entry name" value="SSo0622-like"/>
    <property type="match status" value="1"/>
</dbReference>
<keyword evidence="5" id="KW-0949">S-adenosyl-L-methionine</keyword>
<dbReference type="EMBL" id="QJNS01000072">
    <property type="protein sequence ID" value="RYO89495.1"/>
    <property type="molecule type" value="Genomic_DNA"/>
</dbReference>
<dbReference type="PANTHER" id="PTHR48418">
    <property type="entry name" value="TRNA WYBUTOSINE-SYNTHESIZING PROTEIN 3"/>
    <property type="match status" value="1"/>
</dbReference>